<dbReference type="EMBL" id="VSSQ01109041">
    <property type="protein sequence ID" value="MPN47501.1"/>
    <property type="molecule type" value="Genomic_DNA"/>
</dbReference>
<dbReference type="Pfam" id="PF13239">
    <property type="entry name" value="2TM"/>
    <property type="match status" value="1"/>
</dbReference>
<accession>A0A645I848</accession>
<dbReference type="InterPro" id="IPR025698">
    <property type="entry name" value="2TM_dom"/>
</dbReference>
<protein>
    <recommendedName>
        <fullName evidence="1">2TM domain-containing protein</fullName>
    </recommendedName>
</protein>
<comment type="caution">
    <text evidence="2">The sequence shown here is derived from an EMBL/GenBank/DDBJ whole genome shotgun (WGS) entry which is preliminary data.</text>
</comment>
<reference evidence="2" key="1">
    <citation type="submission" date="2019-08" db="EMBL/GenBank/DDBJ databases">
        <authorList>
            <person name="Kucharzyk K."/>
            <person name="Murdoch R.W."/>
            <person name="Higgins S."/>
            <person name="Loffler F."/>
        </authorList>
    </citation>
    <scope>NUCLEOTIDE SEQUENCE</scope>
</reference>
<name>A0A645I848_9ZZZZ</name>
<evidence type="ECO:0000313" key="2">
    <source>
        <dbReference type="EMBL" id="MPN47501.1"/>
    </source>
</evidence>
<gene>
    <name evidence="2" type="ORF">SDC9_195103</name>
</gene>
<feature type="domain" description="2TM" evidence="1">
    <location>
        <begin position="1"/>
        <end position="32"/>
    </location>
</feature>
<evidence type="ECO:0000259" key="1">
    <source>
        <dbReference type="Pfam" id="PF13239"/>
    </source>
</evidence>
<sequence length="41" mass="4763">MFGWGIGVISHAIKTFGIGNNWEEKQIRKLMEKEQNSGNWK</sequence>
<dbReference type="AlphaFoldDB" id="A0A645I848"/>
<organism evidence="2">
    <name type="scientific">bioreactor metagenome</name>
    <dbReference type="NCBI Taxonomy" id="1076179"/>
    <lineage>
        <taxon>unclassified sequences</taxon>
        <taxon>metagenomes</taxon>
        <taxon>ecological metagenomes</taxon>
    </lineage>
</organism>
<proteinExistence type="predicted"/>